<feature type="non-terminal residue" evidence="1">
    <location>
        <position position="1"/>
    </location>
</feature>
<gene>
    <name evidence="1" type="ORF">L249_8472</name>
</gene>
<accession>A0A367L6N9</accession>
<name>A0A367L6N9_9HYPO</name>
<protein>
    <submittedName>
        <fullName evidence="1">Uncharacterized protein</fullName>
    </submittedName>
</protein>
<dbReference type="AlphaFoldDB" id="A0A367L6N9"/>
<dbReference type="EMBL" id="LKCN02000013">
    <property type="protein sequence ID" value="RCI10093.1"/>
    <property type="molecule type" value="Genomic_DNA"/>
</dbReference>
<dbReference type="Proteomes" id="UP000253664">
    <property type="component" value="Unassembled WGS sequence"/>
</dbReference>
<evidence type="ECO:0000313" key="2">
    <source>
        <dbReference type="Proteomes" id="UP000253664"/>
    </source>
</evidence>
<organism evidence="1 2">
    <name type="scientific">Ophiocordyceps polyrhachis-furcata BCC 54312</name>
    <dbReference type="NCBI Taxonomy" id="1330021"/>
    <lineage>
        <taxon>Eukaryota</taxon>
        <taxon>Fungi</taxon>
        <taxon>Dikarya</taxon>
        <taxon>Ascomycota</taxon>
        <taxon>Pezizomycotina</taxon>
        <taxon>Sordariomycetes</taxon>
        <taxon>Hypocreomycetidae</taxon>
        <taxon>Hypocreales</taxon>
        <taxon>Ophiocordycipitaceae</taxon>
        <taxon>Ophiocordyceps</taxon>
    </lineage>
</organism>
<reference evidence="1 2" key="1">
    <citation type="journal article" date="2015" name="BMC Genomics">
        <title>Insights from the genome of Ophiocordyceps polyrhachis-furcata to pathogenicity and host specificity in insect fungi.</title>
        <authorList>
            <person name="Wichadakul D."/>
            <person name="Kobmoo N."/>
            <person name="Ingsriswang S."/>
            <person name="Tangphatsornruang S."/>
            <person name="Chantasingh D."/>
            <person name="Luangsa-ard J.J."/>
            <person name="Eurwilaichitr L."/>
        </authorList>
    </citation>
    <scope>NUCLEOTIDE SEQUENCE [LARGE SCALE GENOMIC DNA]</scope>
    <source>
        <strain evidence="1 2">BCC 54312</strain>
    </source>
</reference>
<proteinExistence type="predicted"/>
<sequence length="86" mass="10009">ATPSCKKTEKTTKWGGKRRWQEFQEEAEREEIGAWNVVSHVGRIVNTDRSSCFLFCFNFISFFHSCPLLSPKLVKTSKQTPPKMER</sequence>
<comment type="caution">
    <text evidence="1">The sequence shown here is derived from an EMBL/GenBank/DDBJ whole genome shotgun (WGS) entry which is preliminary data.</text>
</comment>
<keyword evidence="2" id="KW-1185">Reference proteome</keyword>
<evidence type="ECO:0000313" key="1">
    <source>
        <dbReference type="EMBL" id="RCI10093.1"/>
    </source>
</evidence>